<name>A0A3P9N6Z7_POERE</name>
<evidence type="ECO:0000313" key="2">
    <source>
        <dbReference type="Ensembl" id="ENSPREP00000005324.1"/>
    </source>
</evidence>
<evidence type="ECO:0000313" key="3">
    <source>
        <dbReference type="Proteomes" id="UP000242638"/>
    </source>
</evidence>
<sequence length="150" mass="17284">MDQRFTDMAEIFNEQQEHYEAMVGHIRKLKQSCDTYRVSLKMKGYDFSLILDPVGPQGETEEGPVPLALQRAQNEFRGISDSAKATVSKGAKLFQLLDWLLRSNSQMVEQVKGAAETYQEQGRLNDNLEENIKEVRRAKELSQRYRKQAD</sequence>
<reference evidence="2" key="2">
    <citation type="submission" date="2025-08" db="UniProtKB">
        <authorList>
            <consortium name="Ensembl"/>
        </authorList>
    </citation>
    <scope>IDENTIFICATION</scope>
    <source>
        <strain evidence="2">Guanapo</strain>
    </source>
</reference>
<dbReference type="Proteomes" id="UP000242638">
    <property type="component" value="Unassembled WGS sequence"/>
</dbReference>
<protein>
    <submittedName>
        <fullName evidence="2">Si:ch73-345f18.3</fullName>
    </submittedName>
</protein>
<accession>A0A3P9N6Z7</accession>
<feature type="coiled-coil region" evidence="1">
    <location>
        <begin position="118"/>
        <end position="148"/>
    </location>
</feature>
<keyword evidence="1" id="KW-0175">Coiled coil</keyword>
<keyword evidence="3" id="KW-1185">Reference proteome</keyword>
<dbReference type="Bgee" id="ENSPREG00000003715">
    <property type="expression patterns" value="Expressed in caudal fin and 1 other cell type or tissue"/>
</dbReference>
<reference evidence="2" key="3">
    <citation type="submission" date="2025-09" db="UniProtKB">
        <authorList>
            <consortium name="Ensembl"/>
        </authorList>
    </citation>
    <scope>IDENTIFICATION</scope>
    <source>
        <strain evidence="2">Guanapo</strain>
    </source>
</reference>
<dbReference type="Ensembl" id="ENSPRET00000005394.1">
    <property type="protein sequence ID" value="ENSPREP00000005324.1"/>
    <property type="gene ID" value="ENSPREG00000003715.1"/>
</dbReference>
<proteinExistence type="predicted"/>
<dbReference type="AlphaFoldDB" id="A0A3P9N6Z7"/>
<organism evidence="2 3">
    <name type="scientific">Poecilia reticulata</name>
    <name type="common">Guppy</name>
    <name type="synonym">Acanthophacelus reticulatus</name>
    <dbReference type="NCBI Taxonomy" id="8081"/>
    <lineage>
        <taxon>Eukaryota</taxon>
        <taxon>Metazoa</taxon>
        <taxon>Chordata</taxon>
        <taxon>Craniata</taxon>
        <taxon>Vertebrata</taxon>
        <taxon>Euteleostomi</taxon>
        <taxon>Actinopterygii</taxon>
        <taxon>Neopterygii</taxon>
        <taxon>Teleostei</taxon>
        <taxon>Neoteleostei</taxon>
        <taxon>Acanthomorphata</taxon>
        <taxon>Ovalentaria</taxon>
        <taxon>Atherinomorphae</taxon>
        <taxon>Cyprinodontiformes</taxon>
        <taxon>Poeciliidae</taxon>
        <taxon>Poeciliinae</taxon>
        <taxon>Poecilia</taxon>
    </lineage>
</organism>
<dbReference type="STRING" id="8081.ENSPREP00000005324"/>
<evidence type="ECO:0000256" key="1">
    <source>
        <dbReference type="SAM" id="Coils"/>
    </source>
</evidence>
<reference evidence="3" key="1">
    <citation type="submission" date="2013-11" db="EMBL/GenBank/DDBJ databases">
        <title>The genomic landscape of the Guanapo guppy.</title>
        <authorList>
            <person name="Kuenstner A."/>
            <person name="Dreyer C."/>
        </authorList>
    </citation>
    <scope>NUCLEOTIDE SEQUENCE</scope>
    <source>
        <strain evidence="3">Guanapo</strain>
    </source>
</reference>
<dbReference type="GeneTree" id="ENSGT00800000125328"/>